<dbReference type="EMBL" id="POQS01000018">
    <property type="protein sequence ID" value="PND29767.1"/>
    <property type="molecule type" value="Genomic_DNA"/>
</dbReference>
<keyword evidence="2" id="KW-0732">Signal</keyword>
<dbReference type="RefSeq" id="WP_102776318.1">
    <property type="nucleotide sequence ID" value="NZ_POQS01000018.1"/>
</dbReference>
<evidence type="ECO:0000313" key="3">
    <source>
        <dbReference type="EMBL" id="PND29767.1"/>
    </source>
</evidence>
<feature type="region of interest" description="Disordered" evidence="1">
    <location>
        <begin position="27"/>
        <end position="53"/>
    </location>
</feature>
<comment type="caution">
    <text evidence="3">The sequence shown here is derived from an EMBL/GenBank/DDBJ whole genome shotgun (WGS) entry which is preliminary data.</text>
</comment>
<accession>A0A2N8K8J1</accession>
<dbReference type="AlphaFoldDB" id="A0A2N8K8J1"/>
<dbReference type="InterPro" id="IPR022293">
    <property type="entry name" value="Integrating-conj_element"/>
</dbReference>
<name>A0A2N8K8J1_9BURK</name>
<feature type="compositionally biased region" description="Low complexity" evidence="1">
    <location>
        <begin position="27"/>
        <end position="38"/>
    </location>
</feature>
<evidence type="ECO:0000313" key="4">
    <source>
        <dbReference type="Proteomes" id="UP000235994"/>
    </source>
</evidence>
<feature type="compositionally biased region" description="Basic and acidic residues" evidence="1">
    <location>
        <begin position="42"/>
        <end position="53"/>
    </location>
</feature>
<feature type="signal peptide" evidence="2">
    <location>
        <begin position="1"/>
        <end position="24"/>
    </location>
</feature>
<evidence type="ECO:0000256" key="2">
    <source>
        <dbReference type="SAM" id="SignalP"/>
    </source>
</evidence>
<keyword evidence="4" id="KW-1185">Reference proteome</keyword>
<dbReference type="Proteomes" id="UP000235994">
    <property type="component" value="Unassembled WGS sequence"/>
</dbReference>
<proteinExistence type="predicted"/>
<gene>
    <name evidence="3" type="ORF">C1I89_32810</name>
</gene>
<dbReference type="NCBIfam" id="TIGR03759">
    <property type="entry name" value="conj_TIGR03759"/>
    <property type="match status" value="1"/>
</dbReference>
<organism evidence="3 4">
    <name type="scientific">Achromobacter pulmonis</name>
    <dbReference type="NCBI Taxonomy" id="1389932"/>
    <lineage>
        <taxon>Bacteria</taxon>
        <taxon>Pseudomonadati</taxon>
        <taxon>Pseudomonadota</taxon>
        <taxon>Betaproteobacteria</taxon>
        <taxon>Burkholderiales</taxon>
        <taxon>Alcaligenaceae</taxon>
        <taxon>Achromobacter</taxon>
    </lineage>
</organism>
<feature type="chain" id="PRO_5014789445" evidence="2">
    <location>
        <begin position="25"/>
        <end position="246"/>
    </location>
</feature>
<reference evidence="3 4" key="1">
    <citation type="submission" date="2018-01" db="EMBL/GenBank/DDBJ databases">
        <title>The draft genome of an aniline degradation strain ANB-1.</title>
        <authorList>
            <person name="Zhang L."/>
            <person name="Jiang J."/>
        </authorList>
    </citation>
    <scope>NUCLEOTIDE SEQUENCE [LARGE SCALE GENOMIC DNA]</scope>
    <source>
        <strain evidence="3 4">ANB-1</strain>
    </source>
</reference>
<evidence type="ECO:0000256" key="1">
    <source>
        <dbReference type="SAM" id="MobiDB-lite"/>
    </source>
</evidence>
<sequence length="246" mass="27117">MKHRVLPIALVACLLAAFASTAPAQTAGTSAARAAPSQERPAITERSDEQQARDWGLRTDEWARYRELMQGPLGIQSPNLDPLTALGIEARSDEERRRYAELQVQVEARRVEKTLAYQRAYDEAWRRLAPGAQRVNLPGAGPASTPAMAQGADRTAVFVKDACAACDAAVQRLQAAGTEFDIYMVGSRADDARIRDWARRVRIDPAKVRSRRITLNHDAGRWLSLGLPGDLPAVVRQVGGQWQRQP</sequence>
<protein>
    <submittedName>
        <fullName evidence="3">TIGR03759 family integrating conjugative element protein</fullName>
    </submittedName>
</protein>